<feature type="domain" description="Septin-type G" evidence="2">
    <location>
        <begin position="81"/>
        <end position="159"/>
    </location>
</feature>
<dbReference type="EMBL" id="LR905863">
    <property type="protein sequence ID" value="CAD7253672.1"/>
    <property type="molecule type" value="Genomic_DNA"/>
</dbReference>
<evidence type="ECO:0000313" key="4">
    <source>
        <dbReference type="Proteomes" id="UP000677054"/>
    </source>
</evidence>
<dbReference type="PANTHER" id="PTHR32046:SF14">
    <property type="match status" value="1"/>
</dbReference>
<dbReference type="InterPro" id="IPR030379">
    <property type="entry name" value="G_SEPTIN_dom"/>
</dbReference>
<dbReference type="Gene3D" id="3.40.50.300">
    <property type="entry name" value="P-loop containing nucleotide triphosphate hydrolases"/>
    <property type="match status" value="1"/>
</dbReference>
<keyword evidence="1" id="KW-0342">GTP-binding</keyword>
<dbReference type="CDD" id="cd00882">
    <property type="entry name" value="Ras_like_GTPase"/>
    <property type="match status" value="1"/>
</dbReference>
<dbReference type="Proteomes" id="UP000677054">
    <property type="component" value="Unassembled WGS sequence"/>
</dbReference>
<dbReference type="OrthoDB" id="2386367at2759"/>
<dbReference type="InterPro" id="IPR027417">
    <property type="entry name" value="P-loop_NTPase"/>
</dbReference>
<keyword evidence="4" id="KW-1185">Reference proteome</keyword>
<dbReference type="EMBL" id="CAJPEV010006346">
    <property type="protein sequence ID" value="CAG0904061.1"/>
    <property type="molecule type" value="Genomic_DNA"/>
</dbReference>
<dbReference type="SUPFAM" id="SSF52540">
    <property type="entry name" value="P-loop containing nucleoside triphosphate hydrolases"/>
    <property type="match status" value="1"/>
</dbReference>
<accession>A0A7R9AG84</accession>
<evidence type="ECO:0000313" key="3">
    <source>
        <dbReference type="EMBL" id="CAD7253672.1"/>
    </source>
</evidence>
<keyword evidence="1" id="KW-0547">Nucleotide-binding</keyword>
<name>A0A7R9AG84_9CRUS</name>
<dbReference type="GO" id="GO:0005525">
    <property type="term" value="F:GTP binding"/>
    <property type="evidence" value="ECO:0007669"/>
    <property type="project" value="UniProtKB-KW"/>
</dbReference>
<evidence type="ECO:0000256" key="1">
    <source>
        <dbReference type="RuleBase" id="RU004560"/>
    </source>
</evidence>
<dbReference type="Pfam" id="PF00735">
    <property type="entry name" value="Septin"/>
    <property type="match status" value="1"/>
</dbReference>
<dbReference type="AlphaFoldDB" id="A0A7R9AG84"/>
<sequence>AVDALLKLVKDVENGNRDNGTAVQEEEQELTLAEKMKEKCKKIDGFVWQVRRKKVMEDAKNRLAKYEIGKRRSDGGAGKVLMLVGATGAGKSTLINGMVNYVYGVKYEDNFRLKLIVNEVNSRPHMQTMWITAYVLHKQHGFAFPHTLTIIDTPGFGDTEGIKADEELKNQIREFFSNGGNIGVDQLDGICFVVQASLARLTPTQKYIFDSILSVFGRDVEDNIYVLTTFSDSKQPYVLEVIKQAEIPYQNLFKFNNSALYTRNDEDGDDFDRGYWEMGTKSFLRFFKRFLKSKPVSLTLTKEVLKERRRLQTALQGIQPKIIDALGMLEQLRQEHAALKQHEAELGTEGRRLNAQGVVKALINDFNRERVKILDLTKQAHACLQKLDEIALKPDPLGFTDYLDLLIETERREGKIGHVQRIKKHGTVKFVFSSDDFKRDLKQEQSLVILQAASGDKSPSCATVFRSLAEFKSWRMSFEDKPRSGRLPTEVTAVNIPTVEKLFQVDARVRRGEEKAAEDDDCYDELENIRKRYVAFELHLLLLTLSGP</sequence>
<gene>
    <name evidence="3" type="ORF">DSTB1V02_LOCUS13420</name>
</gene>
<comment type="similarity">
    <text evidence="1">Belongs to the TRAFAC class TrmE-Era-EngA-EngB-Septin-like GTPase superfamily. Septin GTPase family.</text>
</comment>
<reference evidence="3" key="1">
    <citation type="submission" date="2020-11" db="EMBL/GenBank/DDBJ databases">
        <authorList>
            <person name="Tran Van P."/>
        </authorList>
    </citation>
    <scope>NUCLEOTIDE SEQUENCE</scope>
</reference>
<dbReference type="PANTHER" id="PTHR32046">
    <property type="entry name" value="G DOMAIN-CONTAINING PROTEIN"/>
    <property type="match status" value="1"/>
</dbReference>
<organism evidence="3">
    <name type="scientific">Darwinula stevensoni</name>
    <dbReference type="NCBI Taxonomy" id="69355"/>
    <lineage>
        <taxon>Eukaryota</taxon>
        <taxon>Metazoa</taxon>
        <taxon>Ecdysozoa</taxon>
        <taxon>Arthropoda</taxon>
        <taxon>Crustacea</taxon>
        <taxon>Oligostraca</taxon>
        <taxon>Ostracoda</taxon>
        <taxon>Podocopa</taxon>
        <taxon>Podocopida</taxon>
        <taxon>Darwinulocopina</taxon>
        <taxon>Darwinuloidea</taxon>
        <taxon>Darwinulidae</taxon>
        <taxon>Darwinula</taxon>
    </lineage>
</organism>
<protein>
    <recommendedName>
        <fullName evidence="2">Septin-type G domain-containing protein</fullName>
    </recommendedName>
</protein>
<evidence type="ECO:0000259" key="2">
    <source>
        <dbReference type="Pfam" id="PF00735"/>
    </source>
</evidence>
<proteinExistence type="inferred from homology"/>
<feature type="non-terminal residue" evidence="3">
    <location>
        <position position="1"/>
    </location>
</feature>